<name>A0AA39Z9D2_9PEZI</name>
<gene>
    <name evidence="2" type="ORF">QBC41DRAFT_326527</name>
</gene>
<feature type="chain" id="PRO_5041430566" evidence="1">
    <location>
        <begin position="19"/>
        <end position="66"/>
    </location>
</feature>
<keyword evidence="1" id="KW-0732">Signal</keyword>
<evidence type="ECO:0000313" key="3">
    <source>
        <dbReference type="Proteomes" id="UP001174997"/>
    </source>
</evidence>
<organism evidence="2 3">
    <name type="scientific">Cercophora samala</name>
    <dbReference type="NCBI Taxonomy" id="330535"/>
    <lineage>
        <taxon>Eukaryota</taxon>
        <taxon>Fungi</taxon>
        <taxon>Dikarya</taxon>
        <taxon>Ascomycota</taxon>
        <taxon>Pezizomycotina</taxon>
        <taxon>Sordariomycetes</taxon>
        <taxon>Sordariomycetidae</taxon>
        <taxon>Sordariales</taxon>
        <taxon>Lasiosphaeriaceae</taxon>
        <taxon>Cercophora</taxon>
    </lineage>
</organism>
<dbReference type="EMBL" id="JAULSY010000095">
    <property type="protein sequence ID" value="KAK0666089.1"/>
    <property type="molecule type" value="Genomic_DNA"/>
</dbReference>
<dbReference type="AlphaFoldDB" id="A0AA39Z9D2"/>
<protein>
    <submittedName>
        <fullName evidence="2">Uncharacterized protein</fullName>
    </submittedName>
</protein>
<accession>A0AA39Z9D2</accession>
<keyword evidence="3" id="KW-1185">Reference proteome</keyword>
<evidence type="ECO:0000256" key="1">
    <source>
        <dbReference type="SAM" id="SignalP"/>
    </source>
</evidence>
<proteinExistence type="predicted"/>
<feature type="signal peptide" evidence="1">
    <location>
        <begin position="1"/>
        <end position="18"/>
    </location>
</feature>
<evidence type="ECO:0000313" key="2">
    <source>
        <dbReference type="EMBL" id="KAK0666089.1"/>
    </source>
</evidence>
<reference evidence="2" key="1">
    <citation type="submission" date="2023-06" db="EMBL/GenBank/DDBJ databases">
        <title>Genome-scale phylogeny and comparative genomics of the fungal order Sordariales.</title>
        <authorList>
            <consortium name="Lawrence Berkeley National Laboratory"/>
            <person name="Hensen N."/>
            <person name="Bonometti L."/>
            <person name="Westerberg I."/>
            <person name="Brannstrom I.O."/>
            <person name="Guillou S."/>
            <person name="Cros-Aarteil S."/>
            <person name="Calhoun S."/>
            <person name="Haridas S."/>
            <person name="Kuo A."/>
            <person name="Mondo S."/>
            <person name="Pangilinan J."/>
            <person name="Riley R."/>
            <person name="Labutti K."/>
            <person name="Andreopoulos B."/>
            <person name="Lipzen A."/>
            <person name="Chen C."/>
            <person name="Yanf M."/>
            <person name="Daum C."/>
            <person name="Ng V."/>
            <person name="Clum A."/>
            <person name="Steindorff A."/>
            <person name="Ohm R."/>
            <person name="Martin F."/>
            <person name="Silar P."/>
            <person name="Natvig D."/>
            <person name="Lalanne C."/>
            <person name="Gautier V."/>
            <person name="Ament-Velasquez S.L."/>
            <person name="Kruys A."/>
            <person name="Hutchinson M.I."/>
            <person name="Powell A.J."/>
            <person name="Barry K."/>
            <person name="Miller A.N."/>
            <person name="Grigoriev I.V."/>
            <person name="Debuchy R."/>
            <person name="Gladieux P."/>
            <person name="Thoren M.H."/>
            <person name="Johannesson H."/>
        </authorList>
    </citation>
    <scope>NUCLEOTIDE SEQUENCE</scope>
    <source>
        <strain evidence="2">CBS 307.81</strain>
    </source>
</reference>
<sequence>MSAQSELALACWLSSVLAMSIGGLGPGGNLSAGLAAKFVLSTSPLSHIGFIRAGALRSRTARITSR</sequence>
<comment type="caution">
    <text evidence="2">The sequence shown here is derived from an EMBL/GenBank/DDBJ whole genome shotgun (WGS) entry which is preliminary data.</text>
</comment>
<dbReference type="Proteomes" id="UP001174997">
    <property type="component" value="Unassembled WGS sequence"/>
</dbReference>